<evidence type="ECO:0000313" key="2">
    <source>
        <dbReference type="Proteomes" id="UP000807769"/>
    </source>
</evidence>
<dbReference type="EMBL" id="JABBWG010000049">
    <property type="protein sequence ID" value="KAG1805987.1"/>
    <property type="molecule type" value="Genomic_DNA"/>
</dbReference>
<dbReference type="OrthoDB" id="2661739at2759"/>
<evidence type="ECO:0000313" key="1">
    <source>
        <dbReference type="EMBL" id="KAG1805987.1"/>
    </source>
</evidence>
<gene>
    <name evidence="1" type="ORF">BJ212DRAFT_797331</name>
</gene>
<name>A0A9P7DY76_9AGAM</name>
<dbReference type="RefSeq" id="XP_041187563.1">
    <property type="nucleotide sequence ID" value="XM_041344096.1"/>
</dbReference>
<proteinExistence type="predicted"/>
<reference evidence="1" key="1">
    <citation type="journal article" date="2020" name="New Phytol.">
        <title>Comparative genomics reveals dynamic genome evolution in host specialist ectomycorrhizal fungi.</title>
        <authorList>
            <person name="Lofgren L.A."/>
            <person name="Nguyen N.H."/>
            <person name="Vilgalys R."/>
            <person name="Ruytinx J."/>
            <person name="Liao H.L."/>
            <person name="Branco S."/>
            <person name="Kuo A."/>
            <person name="LaButti K."/>
            <person name="Lipzen A."/>
            <person name="Andreopoulos W."/>
            <person name="Pangilinan J."/>
            <person name="Riley R."/>
            <person name="Hundley H."/>
            <person name="Na H."/>
            <person name="Barry K."/>
            <person name="Grigoriev I.V."/>
            <person name="Stajich J.E."/>
            <person name="Kennedy P.G."/>
        </authorList>
    </citation>
    <scope>NUCLEOTIDE SEQUENCE</scope>
    <source>
        <strain evidence="1">MN1</strain>
    </source>
</reference>
<dbReference type="AlphaFoldDB" id="A0A9P7DY76"/>
<accession>A0A9P7DY76</accession>
<comment type="caution">
    <text evidence="1">The sequence shown here is derived from an EMBL/GenBank/DDBJ whole genome shotgun (WGS) entry which is preliminary data.</text>
</comment>
<keyword evidence="2" id="KW-1185">Reference proteome</keyword>
<dbReference type="Proteomes" id="UP000807769">
    <property type="component" value="Unassembled WGS sequence"/>
</dbReference>
<dbReference type="GeneID" id="64638112"/>
<protein>
    <submittedName>
        <fullName evidence="1">Uncharacterized protein</fullName>
    </submittedName>
</protein>
<sequence>MISFETLLSQLPQDVFTLAEGVLDRSVTDFQLLCNRIAGCSESELQILQPVFYVHLNPDRVPVKSIPAATTDIELARWSLTGIVTTLGNIDVHSEKRCLLSAWNCVVPWLLFFHNQFIMCRANYRPVDRTPVIKLVASILFHGLIAGRDLDGNSKLATTPTLCRPIAELWVLAIETKDEDVLSVQVPLRDLGHITSLRLVTTFLVAECMRNESFVTTLLEVSGGIGPFTSAALKTSGWS</sequence>
<organism evidence="1 2">
    <name type="scientific">Suillus subaureus</name>
    <dbReference type="NCBI Taxonomy" id="48587"/>
    <lineage>
        <taxon>Eukaryota</taxon>
        <taxon>Fungi</taxon>
        <taxon>Dikarya</taxon>
        <taxon>Basidiomycota</taxon>
        <taxon>Agaricomycotina</taxon>
        <taxon>Agaricomycetes</taxon>
        <taxon>Agaricomycetidae</taxon>
        <taxon>Boletales</taxon>
        <taxon>Suillineae</taxon>
        <taxon>Suillaceae</taxon>
        <taxon>Suillus</taxon>
    </lineage>
</organism>